<keyword evidence="2" id="KW-1185">Reference proteome</keyword>
<proteinExistence type="predicted"/>
<protein>
    <submittedName>
        <fullName evidence="1">Uncharacterized protein</fullName>
    </submittedName>
</protein>
<evidence type="ECO:0000313" key="1">
    <source>
        <dbReference type="EMBL" id="KAF5747107.1"/>
    </source>
</evidence>
<gene>
    <name evidence="1" type="ORF">HS088_TW06G01288</name>
</gene>
<sequence>MRMSLCSSMVGRVLSELGEVTLANPRKPRRHFVTSIRPIHQDRSNSRRHFVTPRISSEAGHGLLVWTWPVMMSRDPDTALPEDVNIFHYSLYHSCKMIKQLESQWVVLLNSIVVVIPDIGAGTGCRTYLNLVKSLAHLHLAAGCSGRFVGVLVATVHGTIGCGLCRMVLSAGAVIFGPQWLAVSSKIVGISLNLGFKSRNTFPALFNGVC</sequence>
<evidence type="ECO:0000313" key="2">
    <source>
        <dbReference type="Proteomes" id="UP000593562"/>
    </source>
</evidence>
<dbReference type="InParanoid" id="A0A7J7DL97"/>
<dbReference type="AlphaFoldDB" id="A0A7J7DL97"/>
<dbReference type="EMBL" id="JAAARO010000006">
    <property type="protein sequence ID" value="KAF5747107.1"/>
    <property type="molecule type" value="Genomic_DNA"/>
</dbReference>
<accession>A0A7J7DL97</accession>
<dbReference type="Proteomes" id="UP000593562">
    <property type="component" value="Unassembled WGS sequence"/>
</dbReference>
<comment type="caution">
    <text evidence="1">The sequence shown here is derived from an EMBL/GenBank/DDBJ whole genome shotgun (WGS) entry which is preliminary data.</text>
</comment>
<organism evidence="1 2">
    <name type="scientific">Tripterygium wilfordii</name>
    <name type="common">Thunder God vine</name>
    <dbReference type="NCBI Taxonomy" id="458696"/>
    <lineage>
        <taxon>Eukaryota</taxon>
        <taxon>Viridiplantae</taxon>
        <taxon>Streptophyta</taxon>
        <taxon>Embryophyta</taxon>
        <taxon>Tracheophyta</taxon>
        <taxon>Spermatophyta</taxon>
        <taxon>Magnoliopsida</taxon>
        <taxon>eudicotyledons</taxon>
        <taxon>Gunneridae</taxon>
        <taxon>Pentapetalae</taxon>
        <taxon>rosids</taxon>
        <taxon>fabids</taxon>
        <taxon>Celastrales</taxon>
        <taxon>Celastraceae</taxon>
        <taxon>Tripterygium</taxon>
    </lineage>
</organism>
<name>A0A7J7DL97_TRIWF</name>
<reference evidence="1 2" key="1">
    <citation type="journal article" date="2020" name="Nat. Commun.">
        <title>Genome of Tripterygium wilfordii and identification of cytochrome P450 involved in triptolide biosynthesis.</title>
        <authorList>
            <person name="Tu L."/>
            <person name="Su P."/>
            <person name="Zhang Z."/>
            <person name="Gao L."/>
            <person name="Wang J."/>
            <person name="Hu T."/>
            <person name="Zhou J."/>
            <person name="Zhang Y."/>
            <person name="Zhao Y."/>
            <person name="Liu Y."/>
            <person name="Song Y."/>
            <person name="Tong Y."/>
            <person name="Lu Y."/>
            <person name="Yang J."/>
            <person name="Xu C."/>
            <person name="Jia M."/>
            <person name="Peters R.J."/>
            <person name="Huang L."/>
            <person name="Gao W."/>
        </authorList>
    </citation>
    <scope>NUCLEOTIDE SEQUENCE [LARGE SCALE GENOMIC DNA]</scope>
    <source>
        <strain evidence="2">cv. XIE 37</strain>
        <tissue evidence="1">Leaf</tissue>
    </source>
</reference>